<reference evidence="14" key="2">
    <citation type="submission" date="2025-08" db="UniProtKB">
        <authorList>
            <consortium name="Ensembl"/>
        </authorList>
    </citation>
    <scope>IDENTIFICATION</scope>
</reference>
<gene>
    <name evidence="14" type="primary">SLC50A1</name>
</gene>
<dbReference type="Ensembl" id="ENSSHAT00000048693.1">
    <property type="protein sequence ID" value="ENSSHAP00000043877.1"/>
    <property type="gene ID" value="ENSSHAG00000032140.1"/>
</dbReference>
<protein>
    <recommendedName>
        <fullName evidence="3">Sugar transporter SWEET1</fullName>
    </recommendedName>
    <alternativeName>
        <fullName evidence="11">Solute carrier family 50 member 1</fullName>
    </alternativeName>
</protein>
<dbReference type="PANTHER" id="PTHR10791:SF30">
    <property type="entry name" value="SUGAR TRANSPORTER SWEET1"/>
    <property type="match status" value="1"/>
</dbReference>
<reference evidence="14" key="3">
    <citation type="submission" date="2025-09" db="UniProtKB">
        <authorList>
            <consortium name="Ensembl"/>
        </authorList>
    </citation>
    <scope>IDENTIFICATION</scope>
</reference>
<evidence type="ECO:0000256" key="5">
    <source>
        <dbReference type="ARBA" id="ARBA00022475"/>
    </source>
</evidence>
<evidence type="ECO:0000256" key="6">
    <source>
        <dbReference type="ARBA" id="ARBA00022597"/>
    </source>
</evidence>
<evidence type="ECO:0000313" key="15">
    <source>
        <dbReference type="Proteomes" id="UP000007648"/>
    </source>
</evidence>
<feature type="compositionally biased region" description="Gly residues" evidence="12">
    <location>
        <begin position="142"/>
        <end position="152"/>
    </location>
</feature>
<dbReference type="InterPro" id="IPR004316">
    <property type="entry name" value="SWEET_rpt"/>
</dbReference>
<dbReference type="GO" id="GO:0005886">
    <property type="term" value="C:plasma membrane"/>
    <property type="evidence" value="ECO:0007669"/>
    <property type="project" value="UniProtKB-SubCell"/>
</dbReference>
<dbReference type="InParanoid" id="A0A7N4PXT1"/>
<accession>A0A7N4PXT1</accession>
<comment type="subcellular location">
    <subcellularLocation>
        <location evidence="1">Cell membrane</location>
        <topology evidence="1">Multi-pass membrane protein</topology>
    </subcellularLocation>
</comment>
<evidence type="ECO:0000256" key="4">
    <source>
        <dbReference type="ARBA" id="ARBA00022448"/>
    </source>
</evidence>
<keyword evidence="8" id="KW-0677">Repeat</keyword>
<evidence type="ECO:0000256" key="1">
    <source>
        <dbReference type="ARBA" id="ARBA00004651"/>
    </source>
</evidence>
<dbReference type="InterPro" id="IPR047664">
    <property type="entry name" value="SWEET"/>
</dbReference>
<evidence type="ECO:0000256" key="8">
    <source>
        <dbReference type="ARBA" id="ARBA00022737"/>
    </source>
</evidence>
<feature type="region of interest" description="Disordered" evidence="12">
    <location>
        <begin position="100"/>
        <end position="157"/>
    </location>
</feature>
<evidence type="ECO:0000256" key="3">
    <source>
        <dbReference type="ARBA" id="ARBA00021741"/>
    </source>
</evidence>
<keyword evidence="6" id="KW-0762">Sugar transport</keyword>
<dbReference type="GeneTree" id="ENSGT00390000007801"/>
<sequence>MGPKPEDARPRPRREVAPIASANHFRALSRGPAPAISAAHLPRGKPGPLPVGTARREGRYQVFRETIPRVGGGKARSLELGVKHVRHPCYVPAWRRGKPVSPEFSSWEAPGKGRQRAEGRGTSRMRGAGAGRGRGQAAVDRCGGGARGGGGAPRIREPRLRVQASGWGRDDGGCSRSGRAPLRGLRAFHPLHVFYRPLGPPAHADHPECEQYPVPALSHHGCQRTVLLQTAALLGLLLLGYTYFQLLVPDWTSRLRQLGLFCSIFTISMYLSPLADLAKIIQTKSTQCLSFSLTVATLLASASWTLYGLHLRDLYIMVPNIPGILTSLVRLGLFWQYPQVQEKNYSLLQT</sequence>
<proteinExistence type="inferred from homology"/>
<evidence type="ECO:0000256" key="9">
    <source>
        <dbReference type="ARBA" id="ARBA00022989"/>
    </source>
</evidence>
<feature type="transmembrane region" description="Helical" evidence="13">
    <location>
        <begin position="315"/>
        <end position="335"/>
    </location>
</feature>
<reference evidence="14 15" key="1">
    <citation type="journal article" date="2011" name="Proc. Natl. Acad. Sci. U.S.A.">
        <title>Genetic diversity and population structure of the endangered marsupial Sarcophilus harrisii (Tasmanian devil).</title>
        <authorList>
            <person name="Miller W."/>
            <person name="Hayes V.M."/>
            <person name="Ratan A."/>
            <person name="Petersen D.C."/>
            <person name="Wittekindt N.E."/>
            <person name="Miller J."/>
            <person name="Walenz B."/>
            <person name="Knight J."/>
            <person name="Qi J."/>
            <person name="Zhao F."/>
            <person name="Wang Q."/>
            <person name="Bedoya-Reina O.C."/>
            <person name="Katiyar N."/>
            <person name="Tomsho L.P."/>
            <person name="Kasson L.M."/>
            <person name="Hardie R.A."/>
            <person name="Woodbridge P."/>
            <person name="Tindall E.A."/>
            <person name="Bertelsen M.F."/>
            <person name="Dixon D."/>
            <person name="Pyecroft S."/>
            <person name="Helgen K.M."/>
            <person name="Lesk A.M."/>
            <person name="Pringle T.H."/>
            <person name="Patterson N."/>
            <person name="Zhang Y."/>
            <person name="Kreiss A."/>
            <person name="Woods G.M."/>
            <person name="Jones M.E."/>
            <person name="Schuster S.C."/>
        </authorList>
    </citation>
    <scope>NUCLEOTIDE SEQUENCE [LARGE SCALE GENOMIC DNA]</scope>
</reference>
<evidence type="ECO:0000313" key="14">
    <source>
        <dbReference type="Ensembl" id="ENSSHAP00000043877.1"/>
    </source>
</evidence>
<dbReference type="Gene3D" id="1.20.1280.290">
    <property type="match status" value="1"/>
</dbReference>
<comment type="similarity">
    <text evidence="2">Belongs to the SWEET sugar transporter family.</text>
</comment>
<evidence type="ECO:0000256" key="13">
    <source>
        <dbReference type="SAM" id="Phobius"/>
    </source>
</evidence>
<keyword evidence="15" id="KW-1185">Reference proteome</keyword>
<feature type="transmembrane region" description="Helical" evidence="13">
    <location>
        <begin position="226"/>
        <end position="246"/>
    </location>
</feature>
<dbReference type="Pfam" id="PF03083">
    <property type="entry name" value="MtN3_slv"/>
    <property type="match status" value="1"/>
</dbReference>
<keyword evidence="4" id="KW-0813">Transport</keyword>
<keyword evidence="7 13" id="KW-0812">Transmembrane</keyword>
<name>A0A7N4PXT1_SARHA</name>
<keyword evidence="10 13" id="KW-0472">Membrane</keyword>
<feature type="transmembrane region" description="Helical" evidence="13">
    <location>
        <begin position="289"/>
        <end position="309"/>
    </location>
</feature>
<dbReference type="AlphaFoldDB" id="A0A7N4PXT1"/>
<organism evidence="14 15">
    <name type="scientific">Sarcophilus harrisii</name>
    <name type="common">Tasmanian devil</name>
    <name type="synonym">Sarcophilus laniarius</name>
    <dbReference type="NCBI Taxonomy" id="9305"/>
    <lineage>
        <taxon>Eukaryota</taxon>
        <taxon>Metazoa</taxon>
        <taxon>Chordata</taxon>
        <taxon>Craniata</taxon>
        <taxon>Vertebrata</taxon>
        <taxon>Euteleostomi</taxon>
        <taxon>Mammalia</taxon>
        <taxon>Metatheria</taxon>
        <taxon>Dasyuromorphia</taxon>
        <taxon>Dasyuridae</taxon>
        <taxon>Sarcophilus</taxon>
    </lineage>
</organism>
<dbReference type="GO" id="GO:0051119">
    <property type="term" value="F:sugar transmembrane transporter activity"/>
    <property type="evidence" value="ECO:0007669"/>
    <property type="project" value="InterPro"/>
</dbReference>
<evidence type="ECO:0000256" key="7">
    <source>
        <dbReference type="ARBA" id="ARBA00022692"/>
    </source>
</evidence>
<feature type="transmembrane region" description="Helical" evidence="13">
    <location>
        <begin position="258"/>
        <end position="277"/>
    </location>
</feature>
<dbReference type="FunFam" id="1.20.1280.290:FF:000021">
    <property type="entry name" value="Solute carrier family 50 member 1"/>
    <property type="match status" value="1"/>
</dbReference>
<keyword evidence="5" id="KW-1003">Cell membrane</keyword>
<keyword evidence="9 13" id="KW-1133">Transmembrane helix</keyword>
<dbReference type="PANTHER" id="PTHR10791">
    <property type="entry name" value="RAG1-ACTIVATING PROTEIN 1"/>
    <property type="match status" value="1"/>
</dbReference>
<evidence type="ECO:0000256" key="10">
    <source>
        <dbReference type="ARBA" id="ARBA00023136"/>
    </source>
</evidence>
<evidence type="ECO:0000256" key="11">
    <source>
        <dbReference type="ARBA" id="ARBA00031430"/>
    </source>
</evidence>
<dbReference type="Proteomes" id="UP000007648">
    <property type="component" value="Unassembled WGS sequence"/>
</dbReference>
<evidence type="ECO:0000256" key="2">
    <source>
        <dbReference type="ARBA" id="ARBA00007809"/>
    </source>
</evidence>
<evidence type="ECO:0000256" key="12">
    <source>
        <dbReference type="SAM" id="MobiDB-lite"/>
    </source>
</evidence>